<feature type="repeat" description="PPR" evidence="3">
    <location>
        <begin position="204"/>
        <end position="238"/>
    </location>
</feature>
<protein>
    <recommendedName>
        <fullName evidence="6">Pentatricopeptide repeat-containing protein At3g13150-like</fullName>
    </recommendedName>
</protein>
<dbReference type="OrthoDB" id="185373at2759"/>
<dbReference type="PANTHER" id="PTHR47936">
    <property type="entry name" value="PPR_LONG DOMAIN-CONTAINING PROTEIN"/>
    <property type="match status" value="1"/>
</dbReference>
<evidence type="ECO:0000256" key="3">
    <source>
        <dbReference type="PROSITE-ProRule" id="PRU00708"/>
    </source>
</evidence>
<comment type="caution">
    <text evidence="4">The sequence shown here is derived from an EMBL/GenBank/DDBJ whole genome shotgun (WGS) entry which is preliminary data.</text>
</comment>
<evidence type="ECO:0008006" key="6">
    <source>
        <dbReference type="Google" id="ProtNLM"/>
    </source>
</evidence>
<sequence length="387" mass="44199">MSSINRRLHGIFTNSLPAKTKTKVNTKTNLNFFPKSASTDENKLQKWVDNFKKSSDRDNFRNKRGIYDFAVRCLAAADQFSMIEEILEAQKKYGDITNEGFAMRLITLYGKSGMVDHAHKLFDELPQLQCERTVRSFNALLTAYFNAKKFDKVVQIFQELPSSVSVESDVISYNIFIHALCEMGSLDLAISTLESMENIGVQPNLISFNTLLNALYRNERCSEGERLWGLMEIKSIVPNVRSYNSRLRGMVNQNRILEAVELVGEMESKEIKPDVFTYAALIKGFCNEENLKEAKRWYGELQRNKCTPVLAIYAELVPLCCKVGDLNMAFELLSDAISCRQLIKEEMLKQVVDGLVKEKKIKEAKKLVELVKSSKHLNYKLQLSVVK</sequence>
<dbReference type="AlphaFoldDB" id="A0A978W1L7"/>
<evidence type="ECO:0000313" key="5">
    <source>
        <dbReference type="Proteomes" id="UP000813462"/>
    </source>
</evidence>
<keyword evidence="2" id="KW-0677">Repeat</keyword>
<reference evidence="4" key="1">
    <citation type="journal article" date="2021" name="Front. Plant Sci.">
        <title>Chromosome-Scale Genome Assembly for Chinese Sour Jujube and Insights Into Its Genome Evolution and Domestication Signature.</title>
        <authorList>
            <person name="Shen L.-Y."/>
            <person name="Luo H."/>
            <person name="Wang X.-L."/>
            <person name="Wang X.-M."/>
            <person name="Qiu X.-J."/>
            <person name="Liu H."/>
            <person name="Zhou S.-S."/>
            <person name="Jia K.-H."/>
            <person name="Nie S."/>
            <person name="Bao Y.-T."/>
            <person name="Zhang R.-G."/>
            <person name="Yun Q.-Z."/>
            <person name="Chai Y.-H."/>
            <person name="Lu J.-Y."/>
            <person name="Li Y."/>
            <person name="Zhao S.-W."/>
            <person name="Mao J.-F."/>
            <person name="Jia S.-G."/>
            <person name="Mao Y.-M."/>
        </authorList>
    </citation>
    <scope>NUCLEOTIDE SEQUENCE</scope>
    <source>
        <strain evidence="4">AT0</strain>
        <tissue evidence="4">Leaf</tissue>
    </source>
</reference>
<dbReference type="GO" id="GO:0009507">
    <property type="term" value="C:chloroplast"/>
    <property type="evidence" value="ECO:0007669"/>
    <property type="project" value="TreeGrafter"/>
</dbReference>
<evidence type="ECO:0000256" key="1">
    <source>
        <dbReference type="ARBA" id="ARBA00007626"/>
    </source>
</evidence>
<proteinExistence type="inferred from homology"/>
<dbReference type="InterPro" id="IPR011990">
    <property type="entry name" value="TPR-like_helical_dom_sf"/>
</dbReference>
<gene>
    <name evidence="4" type="ORF">FEM48_Zijuj01G0137500</name>
</gene>
<evidence type="ECO:0000313" key="4">
    <source>
        <dbReference type="EMBL" id="KAH7545851.1"/>
    </source>
</evidence>
<feature type="repeat" description="PPR" evidence="3">
    <location>
        <begin position="169"/>
        <end position="203"/>
    </location>
</feature>
<feature type="repeat" description="PPR" evidence="3">
    <location>
        <begin position="239"/>
        <end position="273"/>
    </location>
</feature>
<dbReference type="GO" id="GO:0031930">
    <property type="term" value="P:mitochondria-nucleus signaling pathway"/>
    <property type="evidence" value="ECO:0007669"/>
    <property type="project" value="TreeGrafter"/>
</dbReference>
<dbReference type="GO" id="GO:0010019">
    <property type="term" value="P:chloroplast-nucleus signaling pathway"/>
    <property type="evidence" value="ECO:0007669"/>
    <property type="project" value="TreeGrafter"/>
</dbReference>
<dbReference type="NCBIfam" id="TIGR00756">
    <property type="entry name" value="PPR"/>
    <property type="match status" value="5"/>
</dbReference>
<feature type="repeat" description="PPR" evidence="3">
    <location>
        <begin position="274"/>
        <end position="308"/>
    </location>
</feature>
<name>A0A978W1L7_ZIZJJ</name>
<dbReference type="InterPro" id="IPR002885">
    <property type="entry name" value="PPR_rpt"/>
</dbReference>
<dbReference type="Pfam" id="PF01535">
    <property type="entry name" value="PPR"/>
    <property type="match status" value="2"/>
</dbReference>
<dbReference type="Gene3D" id="1.25.40.10">
    <property type="entry name" value="Tetratricopeptide repeat domain"/>
    <property type="match status" value="2"/>
</dbReference>
<accession>A0A978W1L7</accession>
<organism evidence="4 5">
    <name type="scientific">Ziziphus jujuba var. spinosa</name>
    <dbReference type="NCBI Taxonomy" id="714518"/>
    <lineage>
        <taxon>Eukaryota</taxon>
        <taxon>Viridiplantae</taxon>
        <taxon>Streptophyta</taxon>
        <taxon>Embryophyta</taxon>
        <taxon>Tracheophyta</taxon>
        <taxon>Spermatophyta</taxon>
        <taxon>Magnoliopsida</taxon>
        <taxon>eudicotyledons</taxon>
        <taxon>Gunneridae</taxon>
        <taxon>Pentapetalae</taxon>
        <taxon>rosids</taxon>
        <taxon>fabids</taxon>
        <taxon>Rosales</taxon>
        <taxon>Rhamnaceae</taxon>
        <taxon>Paliureae</taxon>
        <taxon>Ziziphus</taxon>
    </lineage>
</organism>
<dbReference type="PROSITE" id="PS51375">
    <property type="entry name" value="PPR"/>
    <property type="match status" value="4"/>
</dbReference>
<dbReference type="EMBL" id="JAEACU010000001">
    <property type="protein sequence ID" value="KAH7545851.1"/>
    <property type="molecule type" value="Genomic_DNA"/>
</dbReference>
<dbReference type="Pfam" id="PF13041">
    <property type="entry name" value="PPR_2"/>
    <property type="match status" value="2"/>
</dbReference>
<evidence type="ECO:0000256" key="2">
    <source>
        <dbReference type="ARBA" id="ARBA00022737"/>
    </source>
</evidence>
<dbReference type="Proteomes" id="UP000813462">
    <property type="component" value="Unassembled WGS sequence"/>
</dbReference>
<comment type="similarity">
    <text evidence="1">Belongs to the PPR family. P subfamily.</text>
</comment>
<dbReference type="PANTHER" id="PTHR47936:SF5">
    <property type="entry name" value="PENTACOTRIPEPTIDE-REPEAT REGION OF PRORP DOMAIN-CONTAINING PROTEIN"/>
    <property type="match status" value="1"/>
</dbReference>